<name>A0A1F4T7F1_UNCSA</name>
<organism evidence="2 3">
    <name type="scientific">candidate division WOR-1 bacterium RIFOXYC12_FULL_54_18</name>
    <dbReference type="NCBI Taxonomy" id="1802584"/>
    <lineage>
        <taxon>Bacteria</taxon>
        <taxon>Bacillati</taxon>
        <taxon>Saganbacteria</taxon>
    </lineage>
</organism>
<feature type="signal peptide" evidence="1">
    <location>
        <begin position="1"/>
        <end position="19"/>
    </location>
</feature>
<comment type="caution">
    <text evidence="2">The sequence shown here is derived from an EMBL/GenBank/DDBJ whole genome shotgun (WGS) entry which is preliminary data.</text>
</comment>
<dbReference type="EMBL" id="MEUG01000001">
    <property type="protein sequence ID" value="OGC28634.1"/>
    <property type="molecule type" value="Genomic_DNA"/>
</dbReference>
<gene>
    <name evidence="2" type="ORF">A3K49_06735</name>
</gene>
<protein>
    <submittedName>
        <fullName evidence="2">Uncharacterized protein</fullName>
    </submittedName>
</protein>
<dbReference type="Proteomes" id="UP000178602">
    <property type="component" value="Unassembled WGS sequence"/>
</dbReference>
<dbReference type="AlphaFoldDB" id="A0A1F4T7F1"/>
<accession>A0A1F4T7F1</accession>
<feature type="chain" id="PRO_5009514536" evidence="1">
    <location>
        <begin position="20"/>
        <end position="385"/>
    </location>
</feature>
<keyword evidence="1" id="KW-0732">Signal</keyword>
<evidence type="ECO:0000313" key="2">
    <source>
        <dbReference type="EMBL" id="OGC28634.1"/>
    </source>
</evidence>
<sequence length="385" mass="42795">MKKFWLTFFLLLLSRPLFAVPLINGIPAQLAAENDPKFKYLYRIRVNNVAGGSIEVSADAQKRWRLVGHVVYPTTRVNRDGYAASRWVKDGEVAATAVNAIHLKTGSDERSGKGVIFSLLPREQLRPPKAYRSYLSPDSSIYTDIPAGTEIFGGGFAPFVGNKMFFSRQSDYLYPITPDYQPAVGDVFTIMVKRPLDYPTEIMFENNFGGKIEIKYLGGRTKTLGTVLRPVVGVGRFEGTVYSSVGRIRANHAGVIDVSTSPLGEIGGFQIVPAEHGSELKYVRESTQWMVIGPPLVGAGSMEGVAPFFRYFIQPSYQADDLFDDDNWEDKLLSRFIVEVKLIGEEKWQAMPNLALDRNKALPKWADNALGNVSAIRVLFPITGQ</sequence>
<reference evidence="2 3" key="1">
    <citation type="journal article" date="2016" name="Nat. Commun.">
        <title>Thousands of microbial genomes shed light on interconnected biogeochemical processes in an aquifer system.</title>
        <authorList>
            <person name="Anantharaman K."/>
            <person name="Brown C.T."/>
            <person name="Hug L.A."/>
            <person name="Sharon I."/>
            <person name="Castelle C.J."/>
            <person name="Probst A.J."/>
            <person name="Thomas B.C."/>
            <person name="Singh A."/>
            <person name="Wilkins M.J."/>
            <person name="Karaoz U."/>
            <person name="Brodie E.L."/>
            <person name="Williams K.H."/>
            <person name="Hubbard S.S."/>
            <person name="Banfield J.F."/>
        </authorList>
    </citation>
    <scope>NUCLEOTIDE SEQUENCE [LARGE SCALE GENOMIC DNA]</scope>
</reference>
<proteinExistence type="predicted"/>
<evidence type="ECO:0000256" key="1">
    <source>
        <dbReference type="SAM" id="SignalP"/>
    </source>
</evidence>
<evidence type="ECO:0000313" key="3">
    <source>
        <dbReference type="Proteomes" id="UP000178602"/>
    </source>
</evidence>